<sequence>MAESDPARRPTRTRRMPDLLTLLLGLVSLGIAASGFAGRTPDTMGVDGRWLLAGGAIALGLVLLAASVRRTS</sequence>
<evidence type="ECO:0000313" key="2">
    <source>
        <dbReference type="EMBL" id="GAA4548194.1"/>
    </source>
</evidence>
<keyword evidence="1" id="KW-0472">Membrane</keyword>
<evidence type="ECO:0000313" key="3">
    <source>
        <dbReference type="Proteomes" id="UP001501598"/>
    </source>
</evidence>
<name>A0ABP8RUV3_9PSEU</name>
<keyword evidence="3" id="KW-1185">Reference proteome</keyword>
<evidence type="ECO:0008006" key="4">
    <source>
        <dbReference type="Google" id="ProtNLM"/>
    </source>
</evidence>
<organism evidence="2 3">
    <name type="scientific">Pseudonocardia xishanensis</name>
    <dbReference type="NCBI Taxonomy" id="630995"/>
    <lineage>
        <taxon>Bacteria</taxon>
        <taxon>Bacillati</taxon>
        <taxon>Actinomycetota</taxon>
        <taxon>Actinomycetes</taxon>
        <taxon>Pseudonocardiales</taxon>
        <taxon>Pseudonocardiaceae</taxon>
        <taxon>Pseudonocardia</taxon>
    </lineage>
</organism>
<comment type="caution">
    <text evidence="2">The sequence shown here is derived from an EMBL/GenBank/DDBJ whole genome shotgun (WGS) entry which is preliminary data.</text>
</comment>
<dbReference type="Proteomes" id="UP001501598">
    <property type="component" value="Unassembled WGS sequence"/>
</dbReference>
<proteinExistence type="predicted"/>
<protein>
    <recommendedName>
        <fullName evidence="4">MYXO-CTERM domain-containing protein</fullName>
    </recommendedName>
</protein>
<dbReference type="RefSeq" id="WP_345418878.1">
    <property type="nucleotide sequence ID" value="NZ_BAABGT010000038.1"/>
</dbReference>
<reference evidence="3" key="1">
    <citation type="journal article" date="2019" name="Int. J. Syst. Evol. Microbiol.">
        <title>The Global Catalogue of Microorganisms (GCM) 10K type strain sequencing project: providing services to taxonomists for standard genome sequencing and annotation.</title>
        <authorList>
            <consortium name="The Broad Institute Genomics Platform"/>
            <consortium name="The Broad Institute Genome Sequencing Center for Infectious Disease"/>
            <person name="Wu L."/>
            <person name="Ma J."/>
        </authorList>
    </citation>
    <scope>NUCLEOTIDE SEQUENCE [LARGE SCALE GENOMIC DNA]</scope>
    <source>
        <strain evidence="3">JCM 17906</strain>
    </source>
</reference>
<keyword evidence="1" id="KW-0812">Transmembrane</keyword>
<gene>
    <name evidence="2" type="ORF">GCM10023175_34000</name>
</gene>
<keyword evidence="1" id="KW-1133">Transmembrane helix</keyword>
<accession>A0ABP8RUV3</accession>
<evidence type="ECO:0000256" key="1">
    <source>
        <dbReference type="SAM" id="Phobius"/>
    </source>
</evidence>
<feature type="transmembrane region" description="Helical" evidence="1">
    <location>
        <begin position="50"/>
        <end position="68"/>
    </location>
</feature>
<dbReference type="EMBL" id="BAABGT010000038">
    <property type="protein sequence ID" value="GAA4548194.1"/>
    <property type="molecule type" value="Genomic_DNA"/>
</dbReference>